<organism evidence="22 23">
    <name type="scientific">Dreissena polymorpha</name>
    <name type="common">Zebra mussel</name>
    <name type="synonym">Mytilus polymorpha</name>
    <dbReference type="NCBI Taxonomy" id="45954"/>
    <lineage>
        <taxon>Eukaryota</taxon>
        <taxon>Metazoa</taxon>
        <taxon>Spiralia</taxon>
        <taxon>Lophotrochozoa</taxon>
        <taxon>Mollusca</taxon>
        <taxon>Bivalvia</taxon>
        <taxon>Autobranchia</taxon>
        <taxon>Heteroconchia</taxon>
        <taxon>Euheterodonta</taxon>
        <taxon>Imparidentia</taxon>
        <taxon>Neoheterodontei</taxon>
        <taxon>Myida</taxon>
        <taxon>Dreissenoidea</taxon>
        <taxon>Dreissenidae</taxon>
        <taxon>Dreissena</taxon>
    </lineage>
</organism>
<feature type="domain" description="Josephin" evidence="21">
    <location>
        <begin position="1"/>
        <end position="182"/>
    </location>
</feature>
<evidence type="ECO:0000256" key="9">
    <source>
        <dbReference type="ARBA" id="ARBA00022801"/>
    </source>
</evidence>
<dbReference type="InterPro" id="IPR006155">
    <property type="entry name" value="Josephin"/>
</dbReference>
<keyword evidence="8" id="KW-0833">Ubl conjugation pathway</keyword>
<dbReference type="GO" id="GO:0005634">
    <property type="term" value="C:nucleus"/>
    <property type="evidence" value="ECO:0007669"/>
    <property type="project" value="UniProtKB-SubCell"/>
</dbReference>
<comment type="caution">
    <text evidence="22">The sequence shown here is derived from an EMBL/GenBank/DDBJ whole genome shotgun (WGS) entry which is preliminary data.</text>
</comment>
<feature type="compositionally biased region" description="Polar residues" evidence="20">
    <location>
        <begin position="266"/>
        <end position="278"/>
    </location>
</feature>
<evidence type="ECO:0000256" key="3">
    <source>
        <dbReference type="ARBA" id="ARBA00004496"/>
    </source>
</evidence>
<name>A0A9D4L8K9_DREPO</name>
<evidence type="ECO:0000256" key="16">
    <source>
        <dbReference type="ARBA" id="ARBA00069055"/>
    </source>
</evidence>
<dbReference type="PROSITE" id="PS50957">
    <property type="entry name" value="JOSEPHIN"/>
    <property type="match status" value="1"/>
</dbReference>
<dbReference type="Proteomes" id="UP000828390">
    <property type="component" value="Unassembled WGS sequence"/>
</dbReference>
<dbReference type="EMBL" id="JAIWYP010000003">
    <property type="protein sequence ID" value="KAH3853248.1"/>
    <property type="molecule type" value="Genomic_DNA"/>
</dbReference>
<keyword evidence="13" id="KW-0539">Nucleus</keyword>
<dbReference type="FunFam" id="1.10.287.10:FF:000018">
    <property type="entry name" value="Ataxin-3 homolog"/>
    <property type="match status" value="1"/>
</dbReference>
<gene>
    <name evidence="22" type="ORF">DPMN_095771</name>
</gene>
<feature type="active site" evidence="19">
    <location>
        <position position="121"/>
    </location>
</feature>
<proteinExistence type="predicted"/>
<dbReference type="OrthoDB" id="10063692at2759"/>
<feature type="active site" evidence="19">
    <location>
        <position position="14"/>
    </location>
</feature>
<feature type="active site" description="Proton acceptor" evidence="18">
    <location>
        <position position="121"/>
    </location>
</feature>
<comment type="subunit">
    <text evidence="15">Forms a complex composed of deubiquitinating enzyme atx-3, adapter ubxn-5 and cdc-48.1. Forms a complex composed of deubiquitinating enzyme atx-3, E4 ubiquitin-protein ligase ufd-2 and cdc-48.1. Interacts (via RRDR motif) with cdc-48.1 (via N-terminus) and cdc-48.2 (via N-terminus); the interaction with cdc-48.1 is not required for atx-3 enzymatic activity. Interacts (via C-terminus) with ubxn-5. May interact with ned-8.</text>
</comment>
<keyword evidence="11" id="KW-0805">Transcription regulation</keyword>
<evidence type="ECO:0000313" key="22">
    <source>
        <dbReference type="EMBL" id="KAH3853248.1"/>
    </source>
</evidence>
<evidence type="ECO:0000256" key="17">
    <source>
        <dbReference type="ARBA" id="ARBA00082365"/>
    </source>
</evidence>
<evidence type="ECO:0000259" key="21">
    <source>
        <dbReference type="PROSITE" id="PS50957"/>
    </source>
</evidence>
<feature type="active site" description="Nucleophile" evidence="18">
    <location>
        <position position="14"/>
    </location>
</feature>
<evidence type="ECO:0000256" key="1">
    <source>
        <dbReference type="ARBA" id="ARBA00000707"/>
    </source>
</evidence>
<evidence type="ECO:0000256" key="8">
    <source>
        <dbReference type="ARBA" id="ARBA00022786"/>
    </source>
</evidence>
<dbReference type="GO" id="GO:0004843">
    <property type="term" value="F:cysteine-type deubiquitinase activity"/>
    <property type="evidence" value="ECO:0007669"/>
    <property type="project" value="UniProtKB-EC"/>
</dbReference>
<evidence type="ECO:0000256" key="11">
    <source>
        <dbReference type="ARBA" id="ARBA00023015"/>
    </source>
</evidence>
<protein>
    <recommendedName>
        <fullName evidence="16">Ataxin-3 homolog</fullName>
        <ecNumber evidence="4">3.4.19.12</ecNumber>
    </recommendedName>
    <alternativeName>
        <fullName evidence="17">Machado-Joseph disease-like protein</fullName>
    </alternativeName>
</protein>
<keyword evidence="5" id="KW-0963">Cytoplasm</keyword>
<reference evidence="22" key="2">
    <citation type="submission" date="2020-11" db="EMBL/GenBank/DDBJ databases">
        <authorList>
            <person name="McCartney M.A."/>
            <person name="Auch B."/>
            <person name="Kono T."/>
            <person name="Mallez S."/>
            <person name="Becker A."/>
            <person name="Gohl D.M."/>
            <person name="Silverstein K.A.T."/>
            <person name="Koren S."/>
            <person name="Bechman K.B."/>
            <person name="Herman A."/>
            <person name="Abrahante J.E."/>
            <person name="Garbe J."/>
        </authorList>
    </citation>
    <scope>NUCLEOTIDE SEQUENCE</scope>
    <source>
        <strain evidence="22">Duluth1</strain>
        <tissue evidence="22">Whole animal</tissue>
    </source>
</reference>
<comment type="subcellular location">
    <subcellularLocation>
        <location evidence="3">Cytoplasm</location>
    </subcellularLocation>
    <subcellularLocation>
        <location evidence="2">Nucleus</location>
    </subcellularLocation>
</comment>
<dbReference type="Gene3D" id="1.10.287.10">
    <property type="entry name" value="S15/NS1, RNA-binding"/>
    <property type="match status" value="1"/>
</dbReference>
<feature type="compositionally biased region" description="Polar residues" evidence="20">
    <location>
        <begin position="293"/>
        <end position="313"/>
    </location>
</feature>
<evidence type="ECO:0000256" key="10">
    <source>
        <dbReference type="ARBA" id="ARBA00022807"/>
    </source>
</evidence>
<dbReference type="SMART" id="SM01246">
    <property type="entry name" value="Josephin"/>
    <property type="match status" value="1"/>
</dbReference>
<feature type="region of interest" description="Disordered" evidence="20">
    <location>
        <begin position="351"/>
        <end position="389"/>
    </location>
</feature>
<dbReference type="GO" id="GO:0005737">
    <property type="term" value="C:cytoplasm"/>
    <property type="evidence" value="ECO:0007669"/>
    <property type="project" value="UniProtKB-SubCell"/>
</dbReference>
<comment type="catalytic activity">
    <reaction evidence="1">
        <text>Thiol-dependent hydrolysis of ester, thioester, amide, peptide and isopeptide bonds formed by the C-terminal Gly of ubiquitin (a 76-residue protein attached to proteins as an intracellular targeting signal).</text>
        <dbReference type="EC" id="3.4.19.12"/>
    </reaction>
</comment>
<evidence type="ECO:0000256" key="5">
    <source>
        <dbReference type="ARBA" id="ARBA00022490"/>
    </source>
</evidence>
<dbReference type="PANTHER" id="PTHR14159:SF0">
    <property type="entry name" value="ATAXIN-3-RELATED"/>
    <property type="match status" value="1"/>
</dbReference>
<dbReference type="InterPro" id="IPR003903">
    <property type="entry name" value="UIM_dom"/>
</dbReference>
<keyword evidence="10" id="KW-0788">Thiol protease</keyword>
<dbReference type="Pfam" id="PF02099">
    <property type="entry name" value="Josephin"/>
    <property type="match status" value="1"/>
</dbReference>
<dbReference type="GO" id="GO:0016579">
    <property type="term" value="P:protein deubiquitination"/>
    <property type="evidence" value="ECO:0007669"/>
    <property type="project" value="InterPro"/>
</dbReference>
<dbReference type="Pfam" id="PF02809">
    <property type="entry name" value="UIM"/>
    <property type="match status" value="2"/>
</dbReference>
<accession>A0A9D4L8K9</accession>
<comment type="function">
    <text evidence="14">Acts as a chain editing deubiquitinating enzyme that binds and cleaves 'Lys-48'-linked polyubiquitin chains, with a preference for chains containing four or more ubiquitin molecules thereby modulating protein degradation by the ubiquitin-proteasome pathway. Probably by regulating the IGF-1-insulin-like pathway, regulates lifespan. Regulates germline DNA double-strand-break repair and apoptosis in response to DNA damage by recruiting E4 ubiquitin-protein ligase ufd-2 to DNA repair foci. Interacts with key regulators of transcription and represses transcription. Acts as a histone-binding protein that regulates transcription.</text>
</comment>
<evidence type="ECO:0000256" key="19">
    <source>
        <dbReference type="PROSITE-ProRule" id="PRU00331"/>
    </source>
</evidence>
<keyword evidence="6" id="KW-0645">Protease</keyword>
<dbReference type="FunFam" id="3.90.70.40:FF:000005">
    <property type="entry name" value="Ataxin 3"/>
    <property type="match status" value="1"/>
</dbReference>
<dbReference type="AlphaFoldDB" id="A0A9D4L8K9"/>
<dbReference type="InterPro" id="IPR033865">
    <property type="entry name" value="Ataxin-3"/>
</dbReference>
<keyword evidence="7" id="KW-0677">Repeat</keyword>
<reference evidence="22" key="1">
    <citation type="journal article" date="2019" name="bioRxiv">
        <title>The Genome of the Zebra Mussel, Dreissena polymorpha: A Resource for Invasive Species Research.</title>
        <authorList>
            <person name="McCartney M.A."/>
            <person name="Auch B."/>
            <person name="Kono T."/>
            <person name="Mallez S."/>
            <person name="Zhang Y."/>
            <person name="Obille A."/>
            <person name="Becker A."/>
            <person name="Abrahante J.E."/>
            <person name="Garbe J."/>
            <person name="Badalamenti J.P."/>
            <person name="Herman A."/>
            <person name="Mangelson H."/>
            <person name="Liachko I."/>
            <person name="Sullivan S."/>
            <person name="Sone E.D."/>
            <person name="Koren S."/>
            <person name="Silverstein K.A.T."/>
            <person name="Beckman K.B."/>
            <person name="Gohl D.M."/>
        </authorList>
    </citation>
    <scope>NUCLEOTIDE SEQUENCE</scope>
    <source>
        <strain evidence="22">Duluth1</strain>
        <tissue evidence="22">Whole animal</tissue>
    </source>
</reference>
<evidence type="ECO:0000256" key="7">
    <source>
        <dbReference type="ARBA" id="ARBA00022737"/>
    </source>
</evidence>
<keyword evidence="9 19" id="KW-0378">Hydrolase</keyword>
<evidence type="ECO:0000256" key="14">
    <source>
        <dbReference type="ARBA" id="ARBA00060106"/>
    </source>
</evidence>
<evidence type="ECO:0000256" key="18">
    <source>
        <dbReference type="PIRSR" id="PIRSR633865-1"/>
    </source>
</evidence>
<evidence type="ECO:0000256" key="15">
    <source>
        <dbReference type="ARBA" id="ARBA00063584"/>
    </source>
</evidence>
<feature type="compositionally biased region" description="Low complexity" evidence="20">
    <location>
        <begin position="360"/>
        <end position="376"/>
    </location>
</feature>
<feature type="region of interest" description="Disordered" evidence="20">
    <location>
        <begin position="266"/>
        <end position="335"/>
    </location>
</feature>
<evidence type="ECO:0000313" key="23">
    <source>
        <dbReference type="Proteomes" id="UP000828390"/>
    </source>
</evidence>
<evidence type="ECO:0000256" key="2">
    <source>
        <dbReference type="ARBA" id="ARBA00004123"/>
    </source>
</evidence>
<dbReference type="GO" id="GO:0006508">
    <property type="term" value="P:proteolysis"/>
    <property type="evidence" value="ECO:0007669"/>
    <property type="project" value="UniProtKB-KW"/>
</dbReference>
<keyword evidence="23" id="KW-1185">Reference proteome</keyword>
<evidence type="ECO:0000256" key="6">
    <source>
        <dbReference type="ARBA" id="ARBA00022670"/>
    </source>
</evidence>
<evidence type="ECO:0000256" key="4">
    <source>
        <dbReference type="ARBA" id="ARBA00012759"/>
    </source>
</evidence>
<dbReference type="EC" id="3.4.19.12" evidence="4"/>
<dbReference type="Gene3D" id="3.90.70.40">
    <property type="match status" value="1"/>
</dbReference>
<sequence>MDAIFHERQEGLLCAQHCLNNLLQGPYFSAVDLATIARELDEKEREQMAEAGVHTEGYVKFMAQPSNNFDDSGYFSIQVIAQALQVMGLELLPYNSSAEMSKLAKRDPTQMRSYICNFNEHWLTVRKIGNQWFNLNSLLTGPELISDTFLGMFLVQLQQDGYSIFIINGDLSECEADPLLRLCPAVQPIKPQLITERGRRRGVQETAGEDDEGVAKAIAASKRLNETDDVSLQRALQLSMEGYIEESITRMETGFCDTEFINNEFSPQSLPSTSTISKPHSGVKSRKTEEGATVTSAANESDVKSTTVDQSGQTLGGARVPSAETGSGPEPVLDEVRQKRLAYLSRLEKSNSYNDNGDVAKSNSVSSEVSNGASSEKAVDNTPVSEMSQMTEEEMLQQAIAMSMSQQS</sequence>
<evidence type="ECO:0000256" key="20">
    <source>
        <dbReference type="SAM" id="MobiDB-lite"/>
    </source>
</evidence>
<dbReference type="PRINTS" id="PR01233">
    <property type="entry name" value="JOSEPHIN"/>
</dbReference>
<dbReference type="PROSITE" id="PS50330">
    <property type="entry name" value="UIM"/>
    <property type="match status" value="1"/>
</dbReference>
<dbReference type="PANTHER" id="PTHR14159">
    <property type="entry name" value="ATAXIN-3-RELATED"/>
    <property type="match status" value="1"/>
</dbReference>
<feature type="active site" evidence="18 19">
    <location>
        <position position="136"/>
    </location>
</feature>
<evidence type="ECO:0000256" key="13">
    <source>
        <dbReference type="ARBA" id="ARBA00023242"/>
    </source>
</evidence>
<keyword evidence="12" id="KW-0804">Transcription</keyword>
<evidence type="ECO:0000256" key="12">
    <source>
        <dbReference type="ARBA" id="ARBA00023163"/>
    </source>
</evidence>